<dbReference type="InterPro" id="IPR041698">
    <property type="entry name" value="Methyltransf_25"/>
</dbReference>
<evidence type="ECO:0000256" key="1">
    <source>
        <dbReference type="ARBA" id="ARBA00022603"/>
    </source>
</evidence>
<dbReference type="EMBL" id="JBCEWA010000006">
    <property type="protein sequence ID" value="MEL5988582.1"/>
    <property type="molecule type" value="Genomic_DNA"/>
</dbReference>
<dbReference type="EC" id="2.1.-.-" evidence="4"/>
<dbReference type="Gene3D" id="3.40.50.150">
    <property type="entry name" value="Vaccinia Virus protein VP39"/>
    <property type="match status" value="1"/>
</dbReference>
<dbReference type="Proteomes" id="UP001398420">
    <property type="component" value="Unassembled WGS sequence"/>
</dbReference>
<protein>
    <submittedName>
        <fullName evidence="4">Class I SAM-dependent methyltransferase</fullName>
        <ecNumber evidence="4">2.1.-.-</ecNumber>
    </submittedName>
</protein>
<proteinExistence type="predicted"/>
<keyword evidence="2 4" id="KW-0808">Transferase</keyword>
<evidence type="ECO:0000313" key="4">
    <source>
        <dbReference type="EMBL" id="MEL5988582.1"/>
    </source>
</evidence>
<dbReference type="Pfam" id="PF13649">
    <property type="entry name" value="Methyltransf_25"/>
    <property type="match status" value="1"/>
</dbReference>
<dbReference type="GO" id="GO:0008168">
    <property type="term" value="F:methyltransferase activity"/>
    <property type="evidence" value="ECO:0007669"/>
    <property type="project" value="UniProtKB-KW"/>
</dbReference>
<dbReference type="PANTHER" id="PTHR43861:SF1">
    <property type="entry name" value="TRANS-ACONITATE 2-METHYLTRANSFERASE"/>
    <property type="match status" value="1"/>
</dbReference>
<dbReference type="CDD" id="cd02440">
    <property type="entry name" value="AdoMet_MTases"/>
    <property type="match status" value="1"/>
</dbReference>
<dbReference type="PANTHER" id="PTHR43861">
    <property type="entry name" value="TRANS-ACONITATE 2-METHYLTRANSFERASE-RELATED"/>
    <property type="match status" value="1"/>
</dbReference>
<dbReference type="InterPro" id="IPR029063">
    <property type="entry name" value="SAM-dependent_MTases_sf"/>
</dbReference>
<keyword evidence="1 4" id="KW-0489">Methyltransferase</keyword>
<name>A0ABU9LNZ2_9BACL</name>
<accession>A0ABU9LNZ2</accession>
<dbReference type="RefSeq" id="WP_087681056.1">
    <property type="nucleotide sequence ID" value="NZ_JAMWHJ010000006.1"/>
</dbReference>
<evidence type="ECO:0000259" key="3">
    <source>
        <dbReference type="Pfam" id="PF13649"/>
    </source>
</evidence>
<dbReference type="GO" id="GO:0032259">
    <property type="term" value="P:methylation"/>
    <property type="evidence" value="ECO:0007669"/>
    <property type="project" value="UniProtKB-KW"/>
</dbReference>
<organism evidence="4 5">
    <name type="scientific">Kurthia gibsonii</name>
    <dbReference type="NCBI Taxonomy" id="33946"/>
    <lineage>
        <taxon>Bacteria</taxon>
        <taxon>Bacillati</taxon>
        <taxon>Bacillota</taxon>
        <taxon>Bacilli</taxon>
        <taxon>Bacillales</taxon>
        <taxon>Caryophanaceae</taxon>
        <taxon>Kurthia</taxon>
    </lineage>
</organism>
<feature type="domain" description="Methyltransferase" evidence="3">
    <location>
        <begin position="51"/>
        <end position="143"/>
    </location>
</feature>
<comment type="caution">
    <text evidence="4">The sequence shown here is derived from an EMBL/GenBank/DDBJ whole genome shotgun (WGS) entry which is preliminary data.</text>
</comment>
<gene>
    <name evidence="4" type="ORF">AAF454_09220</name>
</gene>
<sequence length="208" mass="23944">MLDNKGFDLWASSYDQTVKLSDEQEAYPFAGYEPMMEALYEKVCAKGVQNIVDLGVGTGKLTKRLYDAGHHITGIDFSEEMLNIARDKMPKATFIEGDLHHTSKLITNQKFDVIISTYAMHHLTDDDKVRLLRELLTHLNEGGVVYIGDISFETHFLQSKCRKQHIDEWDDSEYYFIVTKLLPIISTFAKVQFKKYAHCCGLWTIQPR</sequence>
<dbReference type="SUPFAM" id="SSF53335">
    <property type="entry name" value="S-adenosyl-L-methionine-dependent methyltransferases"/>
    <property type="match status" value="1"/>
</dbReference>
<reference evidence="4 5" key="1">
    <citation type="submission" date="2024-04" db="EMBL/GenBank/DDBJ databases">
        <authorList>
            <person name="Wu Y.S."/>
            <person name="Zhang L."/>
        </authorList>
    </citation>
    <scope>NUCLEOTIDE SEQUENCE [LARGE SCALE GENOMIC DNA]</scope>
    <source>
        <strain evidence="4 5">KG-01</strain>
    </source>
</reference>
<keyword evidence="5" id="KW-1185">Reference proteome</keyword>
<evidence type="ECO:0000313" key="5">
    <source>
        <dbReference type="Proteomes" id="UP001398420"/>
    </source>
</evidence>
<evidence type="ECO:0000256" key="2">
    <source>
        <dbReference type="ARBA" id="ARBA00022679"/>
    </source>
</evidence>